<organism evidence="7 8">
    <name type="scientific">Fasciola hepatica</name>
    <name type="common">Liver fluke</name>
    <dbReference type="NCBI Taxonomy" id="6192"/>
    <lineage>
        <taxon>Eukaryota</taxon>
        <taxon>Metazoa</taxon>
        <taxon>Spiralia</taxon>
        <taxon>Lophotrochozoa</taxon>
        <taxon>Platyhelminthes</taxon>
        <taxon>Trematoda</taxon>
        <taxon>Digenea</taxon>
        <taxon>Plagiorchiida</taxon>
        <taxon>Echinostomata</taxon>
        <taxon>Echinostomatoidea</taxon>
        <taxon>Fasciolidae</taxon>
        <taxon>Fasciola</taxon>
    </lineage>
</organism>
<evidence type="ECO:0000313" key="8">
    <source>
        <dbReference type="Proteomes" id="UP000230066"/>
    </source>
</evidence>
<dbReference type="GO" id="GO:0005813">
    <property type="term" value="C:centrosome"/>
    <property type="evidence" value="ECO:0007669"/>
    <property type="project" value="UniProtKB-SubCell"/>
</dbReference>
<keyword evidence="8" id="KW-1185">Reference proteome</keyword>
<dbReference type="GO" id="GO:0005881">
    <property type="term" value="C:cytoplasmic microtubule"/>
    <property type="evidence" value="ECO:0007669"/>
    <property type="project" value="TreeGrafter"/>
</dbReference>
<name>A0A4E0R1I3_FASHE</name>
<dbReference type="PANTHER" id="PTHR31144">
    <property type="entry name" value="UPF0602 PROTEIN C4ORF47"/>
    <property type="match status" value="1"/>
</dbReference>
<evidence type="ECO:0000256" key="2">
    <source>
        <dbReference type="ARBA" id="ARBA00022490"/>
    </source>
</evidence>
<evidence type="ECO:0000256" key="3">
    <source>
        <dbReference type="ARBA" id="ARBA00023212"/>
    </source>
</evidence>
<evidence type="ECO:0000256" key="6">
    <source>
        <dbReference type="SAM" id="MobiDB-lite"/>
    </source>
</evidence>
<accession>A0A4E0R1I3</accession>
<keyword evidence="3" id="KW-0206">Cytoskeleton</keyword>
<dbReference type="PANTHER" id="PTHR31144:SF1">
    <property type="entry name" value="UPF0602 PROTEIN C4ORF47"/>
    <property type="match status" value="1"/>
</dbReference>
<dbReference type="Pfam" id="PF15239">
    <property type="entry name" value="CFAP96-like"/>
    <property type="match status" value="1"/>
</dbReference>
<evidence type="ECO:0000256" key="1">
    <source>
        <dbReference type="ARBA" id="ARBA00004300"/>
    </source>
</evidence>
<dbReference type="EMBL" id="JXXN02004859">
    <property type="protein sequence ID" value="THD20284.1"/>
    <property type="molecule type" value="Genomic_DNA"/>
</dbReference>
<protein>
    <recommendedName>
        <fullName evidence="5">Cilia-and flagella-associated protein 96</fullName>
    </recommendedName>
</protein>
<dbReference type="Proteomes" id="UP000230066">
    <property type="component" value="Unassembled WGS sequence"/>
</dbReference>
<dbReference type="InterPro" id="IPR029358">
    <property type="entry name" value="CFAP96"/>
</dbReference>
<comment type="similarity">
    <text evidence="4">Belongs to the CFAP96 family.</text>
</comment>
<gene>
    <name evidence="7" type="ORF">D915_009071</name>
</gene>
<sequence length="313" mass="34936">MIKNNPDFNRLGYFSDLSYISIGDPYRDQGKQSVEYDRVKGRQMYGIYSKSRSGLNHGYFSDFQRVFVSEGLNSLRKFRSEEKIASKRKILGPTFFPPTTSKFSNGSGTYFGTFSRSVPYFSGATNPVEVTHNGRNILGCPPKKGTGYGYVGVTISKLPSYESSPYFNPMEVVKEENGIHKQLLAGRREFIAAGHVELFESNPYKSSVKSNSLPVIPKRTNKAPTNTVVFRPPNPPKAPGGCSAGTFNPFPPHEPSPYQDPYKSRSKPKESRIFLPPAATKSTRTSSILNANVQKYINPRNYQVVKKILNISS</sequence>
<feature type="region of interest" description="Disordered" evidence="6">
    <location>
        <begin position="215"/>
        <end position="270"/>
    </location>
</feature>
<dbReference type="AlphaFoldDB" id="A0A4E0R1I3"/>
<comment type="subcellular location">
    <subcellularLocation>
        <location evidence="1">Cytoplasm</location>
        <location evidence="1">Cytoskeleton</location>
        <location evidence="1">Microtubule organizing center</location>
        <location evidence="1">Centrosome</location>
    </subcellularLocation>
</comment>
<evidence type="ECO:0000313" key="7">
    <source>
        <dbReference type="EMBL" id="THD20284.1"/>
    </source>
</evidence>
<reference evidence="7" key="1">
    <citation type="submission" date="2019-03" db="EMBL/GenBank/DDBJ databases">
        <title>Improved annotation for the trematode Fasciola hepatica.</title>
        <authorList>
            <person name="Choi Y.-J."/>
            <person name="Martin J."/>
            <person name="Mitreva M."/>
        </authorList>
    </citation>
    <scope>NUCLEOTIDE SEQUENCE [LARGE SCALE GENOMIC DNA]</scope>
</reference>
<keyword evidence="2" id="KW-0963">Cytoplasm</keyword>
<evidence type="ECO:0000256" key="4">
    <source>
        <dbReference type="ARBA" id="ARBA00035656"/>
    </source>
</evidence>
<proteinExistence type="inferred from homology"/>
<comment type="caution">
    <text evidence="7">The sequence shown here is derived from an EMBL/GenBank/DDBJ whole genome shotgun (WGS) entry which is preliminary data.</text>
</comment>
<evidence type="ECO:0000256" key="5">
    <source>
        <dbReference type="ARBA" id="ARBA00035693"/>
    </source>
</evidence>